<sequence length="482" mass="51043">MSAIGPDGLPVDQLPLGYRLDHLVSHLHKCPVEMGTGVPATYAECIKTDAGRCWWANRGELIRAILSHPIPNTLSPLFSIDAILYADAVARQPVLASLLVLSPDDDDLCVKASDYRRLRRIVLTIFSKRDEPRAFGALVGSPGQGKTYMMRLLLCSFVDPTFAASLPLEVREWWTGMAAHVITYSGRTPASYIDLELVNTHSQLSNIVRLLYIETHTSVDTPSWESFQLDMLRMVREDNVLVLLELASYVFNVRQRCRTRPSSEHFKGILLADELLRVSDKLPSQKDKTEGGSGATTCGSGAAAARTGATTCGMRTSTGDRATNGAGTWTGGAGRSAGNLGSATVIATCDGPGAATGDPGALDGDGAVGGAAAGPGMAIGADTVRANGARSTRSAPARSLTAAERDAQALTEGGDECFSAQLVRSALCAWGGVHQVFVCISSPSRAFVEEQCEMPFRSVLVELGELEDDIGAGIENIVESGG</sequence>
<accession>A0A1X6NKU2</accession>
<proteinExistence type="predicted"/>
<reference evidence="1 2" key="1">
    <citation type="submission" date="2017-03" db="EMBL/GenBank/DDBJ databases">
        <title>WGS assembly of Porphyra umbilicalis.</title>
        <authorList>
            <person name="Brawley S.H."/>
            <person name="Blouin N.A."/>
            <person name="Ficko-Blean E."/>
            <person name="Wheeler G.L."/>
            <person name="Lohr M."/>
            <person name="Goodson H.V."/>
            <person name="Jenkins J.W."/>
            <person name="Blaby-Haas C.E."/>
            <person name="Helliwell K.E."/>
            <person name="Chan C."/>
            <person name="Marriage T."/>
            <person name="Bhattacharya D."/>
            <person name="Klein A.S."/>
            <person name="Badis Y."/>
            <person name="Brodie J."/>
            <person name="Cao Y."/>
            <person name="Collen J."/>
            <person name="Dittami S.M."/>
            <person name="Gachon C.M."/>
            <person name="Green B.R."/>
            <person name="Karpowicz S."/>
            <person name="Kim J.W."/>
            <person name="Kudahl U."/>
            <person name="Lin S."/>
            <person name="Michel G."/>
            <person name="Mittag M."/>
            <person name="Olson B.J."/>
            <person name="Pangilinan J."/>
            <person name="Peng Y."/>
            <person name="Qiu H."/>
            <person name="Shu S."/>
            <person name="Singer J.T."/>
            <person name="Smith A.G."/>
            <person name="Sprecher B.N."/>
            <person name="Wagner V."/>
            <person name="Wang W."/>
            <person name="Wang Z.-Y."/>
            <person name="Yan J."/>
            <person name="Yarish C."/>
            <person name="Zoeuner-Riek S."/>
            <person name="Zhuang Y."/>
            <person name="Zou Y."/>
            <person name="Lindquist E.A."/>
            <person name="Grimwood J."/>
            <person name="Barry K."/>
            <person name="Rokhsar D.S."/>
            <person name="Schmutz J."/>
            <person name="Stiller J.W."/>
            <person name="Grossman A.R."/>
            <person name="Prochnik S.E."/>
        </authorList>
    </citation>
    <scope>NUCLEOTIDE SEQUENCE [LARGE SCALE GENOMIC DNA]</scope>
    <source>
        <strain evidence="1">4086291</strain>
    </source>
</reference>
<organism evidence="1 2">
    <name type="scientific">Porphyra umbilicalis</name>
    <name type="common">Purple laver</name>
    <name type="synonym">Red alga</name>
    <dbReference type="NCBI Taxonomy" id="2786"/>
    <lineage>
        <taxon>Eukaryota</taxon>
        <taxon>Rhodophyta</taxon>
        <taxon>Bangiophyceae</taxon>
        <taxon>Bangiales</taxon>
        <taxon>Bangiaceae</taxon>
        <taxon>Porphyra</taxon>
    </lineage>
</organism>
<dbReference type="EMBL" id="KV919663">
    <property type="protein sequence ID" value="OSX69249.1"/>
    <property type="molecule type" value="Genomic_DNA"/>
</dbReference>
<protein>
    <submittedName>
        <fullName evidence="1">Uncharacterized protein</fullName>
    </submittedName>
</protein>
<gene>
    <name evidence="1" type="ORF">BU14_1694s0001</name>
</gene>
<dbReference type="AlphaFoldDB" id="A0A1X6NKU2"/>
<evidence type="ECO:0000313" key="1">
    <source>
        <dbReference type="EMBL" id="OSX69249.1"/>
    </source>
</evidence>
<keyword evidence="2" id="KW-1185">Reference proteome</keyword>
<evidence type="ECO:0000313" key="2">
    <source>
        <dbReference type="Proteomes" id="UP000218209"/>
    </source>
</evidence>
<name>A0A1X6NKU2_PORUM</name>
<dbReference type="Proteomes" id="UP000218209">
    <property type="component" value="Unassembled WGS sequence"/>
</dbReference>